<name>A0ABQ9FBE6_TEGGR</name>
<feature type="compositionally biased region" description="Basic and acidic residues" evidence="1">
    <location>
        <begin position="417"/>
        <end position="433"/>
    </location>
</feature>
<keyword evidence="4" id="KW-1185">Reference proteome</keyword>
<feature type="compositionally biased region" description="Acidic residues" evidence="1">
    <location>
        <begin position="434"/>
        <end position="443"/>
    </location>
</feature>
<feature type="compositionally biased region" description="Basic and acidic residues" evidence="1">
    <location>
        <begin position="376"/>
        <end position="399"/>
    </location>
</feature>
<evidence type="ECO:0000256" key="1">
    <source>
        <dbReference type="SAM" id="MobiDB-lite"/>
    </source>
</evidence>
<evidence type="ECO:0000313" key="3">
    <source>
        <dbReference type="EMBL" id="KAJ8314646.1"/>
    </source>
</evidence>
<feature type="region of interest" description="Disordered" evidence="1">
    <location>
        <begin position="135"/>
        <end position="168"/>
    </location>
</feature>
<reference evidence="3 4" key="1">
    <citation type="submission" date="2022-12" db="EMBL/GenBank/DDBJ databases">
        <title>Chromosome-level genome of Tegillarca granosa.</title>
        <authorList>
            <person name="Kim J."/>
        </authorList>
    </citation>
    <scope>NUCLEOTIDE SEQUENCE [LARGE SCALE GENOMIC DNA]</scope>
    <source>
        <strain evidence="3">Teg-2019</strain>
        <tissue evidence="3">Adductor muscle</tissue>
    </source>
</reference>
<dbReference type="SUPFAM" id="SSF47473">
    <property type="entry name" value="EF-hand"/>
    <property type="match status" value="1"/>
</dbReference>
<feature type="region of interest" description="Disordered" evidence="1">
    <location>
        <begin position="65"/>
        <end position="118"/>
    </location>
</feature>
<feature type="compositionally biased region" description="Polar residues" evidence="1">
    <location>
        <begin position="400"/>
        <end position="413"/>
    </location>
</feature>
<dbReference type="Gene3D" id="1.10.238.10">
    <property type="entry name" value="EF-hand"/>
    <property type="match status" value="1"/>
</dbReference>
<proteinExistence type="predicted"/>
<sequence>MEVINVTNNGTKVDLQFLQKGKQSIEKRPIQAITVNKKDGSLSWIPHPATVSPPSSKIEIRRGFKGPSPLKHITSDSPTTEATSRATEMTMRGRSISPSKALVGESPIINPSESVSSTKSHRNLALEFDLPSLSDYVPSKGQSRRSITNPKLRQMSYPGASRSRNTEDGDFQVNPEPVPFQPQNFLLTQRERLRAELDYMEKLRGIKRRREILPHRAKLDLLMGGTKVEFAERFDIQREIAKLKSLVMPTHAKDLYHGRGIQLPSHHSSIKPKKPPILDYDSDEDLTGSGPATLQRFTNDSDITSRLRNQRRNYFDGQLPSISSRNTVLELAAKKKPIAIKVHELMGRNTERFSEDGYWSPVATRQGTLITPNADNVRRVDIPSASMEKREPPKYRRPDQQPSTRGSNRTVTVPTPFHEKAPSETATDAKGDIPDDEPLEMDIDGAPGDDTRSVKSRQSKNHSPMKAATPNPLKGSELTNTLPEHQKDELKATFKKLDTDSDGHIKYNQLQTQLPKSLNTQQEKFLKEVYDITSSSTFFGVDEFLTMSSLTSVVTGLKVR</sequence>
<dbReference type="PROSITE" id="PS50222">
    <property type="entry name" value="EF_HAND_2"/>
    <property type="match status" value="1"/>
</dbReference>
<accession>A0ABQ9FBE6</accession>
<protein>
    <recommendedName>
        <fullName evidence="2">EF-hand domain-containing protein</fullName>
    </recommendedName>
</protein>
<gene>
    <name evidence="3" type="ORF">KUTeg_006796</name>
</gene>
<evidence type="ECO:0000313" key="4">
    <source>
        <dbReference type="Proteomes" id="UP001217089"/>
    </source>
</evidence>
<feature type="compositionally biased region" description="Polar residues" evidence="1">
    <location>
        <begin position="140"/>
        <end position="151"/>
    </location>
</feature>
<evidence type="ECO:0000259" key="2">
    <source>
        <dbReference type="PROSITE" id="PS50222"/>
    </source>
</evidence>
<comment type="caution">
    <text evidence="3">The sequence shown here is derived from an EMBL/GenBank/DDBJ whole genome shotgun (WGS) entry which is preliminary data.</text>
</comment>
<organism evidence="3 4">
    <name type="scientific">Tegillarca granosa</name>
    <name type="common">Malaysian cockle</name>
    <name type="synonym">Anadara granosa</name>
    <dbReference type="NCBI Taxonomy" id="220873"/>
    <lineage>
        <taxon>Eukaryota</taxon>
        <taxon>Metazoa</taxon>
        <taxon>Spiralia</taxon>
        <taxon>Lophotrochozoa</taxon>
        <taxon>Mollusca</taxon>
        <taxon>Bivalvia</taxon>
        <taxon>Autobranchia</taxon>
        <taxon>Pteriomorphia</taxon>
        <taxon>Arcoida</taxon>
        <taxon>Arcoidea</taxon>
        <taxon>Arcidae</taxon>
        <taxon>Tegillarca</taxon>
    </lineage>
</organism>
<dbReference type="Proteomes" id="UP001217089">
    <property type="component" value="Unassembled WGS sequence"/>
</dbReference>
<feature type="domain" description="EF-hand" evidence="2">
    <location>
        <begin position="485"/>
        <end position="520"/>
    </location>
</feature>
<feature type="region of interest" description="Disordered" evidence="1">
    <location>
        <begin position="369"/>
        <end position="476"/>
    </location>
</feature>
<feature type="compositionally biased region" description="Polar residues" evidence="1">
    <location>
        <begin position="75"/>
        <end position="87"/>
    </location>
</feature>
<dbReference type="InterPro" id="IPR002048">
    <property type="entry name" value="EF_hand_dom"/>
</dbReference>
<dbReference type="EMBL" id="JARBDR010000337">
    <property type="protein sequence ID" value="KAJ8314646.1"/>
    <property type="molecule type" value="Genomic_DNA"/>
</dbReference>
<dbReference type="InterPro" id="IPR011992">
    <property type="entry name" value="EF-hand-dom_pair"/>
</dbReference>
<feature type="compositionally biased region" description="Polar residues" evidence="1">
    <location>
        <begin position="109"/>
        <end position="118"/>
    </location>
</feature>